<evidence type="ECO:0000256" key="3">
    <source>
        <dbReference type="ARBA" id="ARBA00022448"/>
    </source>
</evidence>
<evidence type="ECO:0000256" key="2">
    <source>
        <dbReference type="ARBA" id="ARBA00009749"/>
    </source>
</evidence>
<dbReference type="GO" id="GO:0046872">
    <property type="term" value="F:metal ion binding"/>
    <property type="evidence" value="ECO:0007669"/>
    <property type="project" value="UniProtKB-KW"/>
</dbReference>
<proteinExistence type="inferred from homology"/>
<evidence type="ECO:0000313" key="11">
    <source>
        <dbReference type="EMBL" id="MBS4197949.1"/>
    </source>
</evidence>
<dbReference type="NCBIfam" id="TIGR00400">
    <property type="entry name" value="mgtE"/>
    <property type="match status" value="1"/>
</dbReference>
<dbReference type="GO" id="GO:0005886">
    <property type="term" value="C:plasma membrane"/>
    <property type="evidence" value="ECO:0007669"/>
    <property type="project" value="UniProtKB-SubCell"/>
</dbReference>
<evidence type="ECO:0000256" key="6">
    <source>
        <dbReference type="ARBA" id="ARBA00022989"/>
    </source>
</evidence>
<comment type="subcellular location">
    <subcellularLocation>
        <location evidence="9">Cell membrane</location>
        <topology evidence="9">Multi-pass membrane protein</topology>
    </subcellularLocation>
    <subcellularLocation>
        <location evidence="1">Membrane</location>
        <topology evidence="1">Multi-pass membrane protein</topology>
    </subcellularLocation>
</comment>
<protein>
    <recommendedName>
        <fullName evidence="9">Magnesium transporter MgtE</fullName>
    </recommendedName>
</protein>
<feature type="transmembrane region" description="Helical" evidence="9">
    <location>
        <begin position="315"/>
        <end position="339"/>
    </location>
</feature>
<feature type="domain" description="CBS" evidence="10">
    <location>
        <begin position="204"/>
        <end position="262"/>
    </location>
</feature>
<dbReference type="SUPFAM" id="SSF54631">
    <property type="entry name" value="CBS-domain pair"/>
    <property type="match status" value="1"/>
</dbReference>
<dbReference type="Pfam" id="PF00571">
    <property type="entry name" value="CBS"/>
    <property type="match status" value="1"/>
</dbReference>
<dbReference type="EMBL" id="JAGYPG010000006">
    <property type="protein sequence ID" value="MBS4197949.1"/>
    <property type="molecule type" value="Genomic_DNA"/>
</dbReference>
<evidence type="ECO:0000256" key="7">
    <source>
        <dbReference type="ARBA" id="ARBA00023136"/>
    </source>
</evidence>
<keyword evidence="12" id="KW-1185">Reference proteome</keyword>
<dbReference type="PANTHER" id="PTHR43773">
    <property type="entry name" value="MAGNESIUM TRANSPORTER MGTE"/>
    <property type="match status" value="1"/>
</dbReference>
<evidence type="ECO:0000256" key="5">
    <source>
        <dbReference type="ARBA" id="ARBA00022842"/>
    </source>
</evidence>
<dbReference type="InterPro" id="IPR036739">
    <property type="entry name" value="SLC41_membr_dom_sf"/>
</dbReference>
<evidence type="ECO:0000259" key="10">
    <source>
        <dbReference type="PROSITE" id="PS51371"/>
    </source>
</evidence>
<evidence type="ECO:0000256" key="8">
    <source>
        <dbReference type="PROSITE-ProRule" id="PRU00703"/>
    </source>
</evidence>
<comment type="similarity">
    <text evidence="2 9">Belongs to the SLC41A transporter family.</text>
</comment>
<keyword evidence="8" id="KW-0129">CBS domain</keyword>
<comment type="function">
    <text evidence="9">Acts as a magnesium transporter.</text>
</comment>
<dbReference type="AlphaFoldDB" id="A0A942TKH5"/>
<organism evidence="11 12">
    <name type="scientific">Lederbergia citri</name>
    <dbReference type="NCBI Taxonomy" id="2833580"/>
    <lineage>
        <taxon>Bacteria</taxon>
        <taxon>Bacillati</taxon>
        <taxon>Bacillota</taxon>
        <taxon>Bacilli</taxon>
        <taxon>Bacillales</taxon>
        <taxon>Bacillaceae</taxon>
        <taxon>Lederbergia</taxon>
    </lineage>
</organism>
<keyword evidence="6 9" id="KW-1133">Transmembrane helix</keyword>
<dbReference type="Gene3D" id="3.10.580.10">
    <property type="entry name" value="CBS-domain"/>
    <property type="match status" value="1"/>
</dbReference>
<dbReference type="GO" id="GO:0015095">
    <property type="term" value="F:magnesium ion transmembrane transporter activity"/>
    <property type="evidence" value="ECO:0007669"/>
    <property type="project" value="UniProtKB-UniRule"/>
</dbReference>
<dbReference type="SUPFAM" id="SSF161093">
    <property type="entry name" value="MgtE membrane domain-like"/>
    <property type="match status" value="1"/>
</dbReference>
<dbReference type="PROSITE" id="PS51371">
    <property type="entry name" value="CBS"/>
    <property type="match status" value="1"/>
</dbReference>
<dbReference type="InterPro" id="IPR006669">
    <property type="entry name" value="MgtE_transporter"/>
</dbReference>
<comment type="subunit">
    <text evidence="9">Homodimer.</text>
</comment>
<keyword evidence="4 9" id="KW-0812">Transmembrane</keyword>
<keyword evidence="7 9" id="KW-0472">Membrane</keyword>
<keyword evidence="3 9" id="KW-0813">Transport</keyword>
<evidence type="ECO:0000256" key="9">
    <source>
        <dbReference type="RuleBase" id="RU362011"/>
    </source>
</evidence>
<dbReference type="SMART" id="SM00924">
    <property type="entry name" value="MgtE_N"/>
    <property type="match status" value="1"/>
</dbReference>
<keyword evidence="5 9" id="KW-0460">Magnesium</keyword>
<dbReference type="Pfam" id="PF01769">
    <property type="entry name" value="MgtE"/>
    <property type="match status" value="1"/>
</dbReference>
<dbReference type="PANTHER" id="PTHR43773:SF1">
    <property type="entry name" value="MAGNESIUM TRANSPORTER MGTE"/>
    <property type="match status" value="1"/>
</dbReference>
<keyword evidence="9" id="KW-0479">Metal-binding</keyword>
<dbReference type="SMART" id="SM00116">
    <property type="entry name" value="CBS"/>
    <property type="match status" value="1"/>
</dbReference>
<dbReference type="InterPro" id="IPR006667">
    <property type="entry name" value="SLC41_membr_dom"/>
</dbReference>
<evidence type="ECO:0000256" key="1">
    <source>
        <dbReference type="ARBA" id="ARBA00004141"/>
    </source>
</evidence>
<dbReference type="Proteomes" id="UP000681414">
    <property type="component" value="Unassembled WGS sequence"/>
</dbReference>
<dbReference type="InterPro" id="IPR038076">
    <property type="entry name" value="MgtE_N_sf"/>
</dbReference>
<name>A0A942TKH5_9BACI</name>
<sequence>MITKQKLEEETLQVIEKLQNEKFAELNEMFEKKRPYDMSVIFQSLPEKYGISLLHNLDETTIASMMQKINTMQKLEVLGKIGPEKANKVLALLDTNILTRLLKKYPQVQLKKFLEEMDESNASYVKSMIDYPDNTAGSLMSNRYISIEDNLTVQDAIDKIRSLALYGEGNNHVYLIDKKGFLTGTVPYKELLLADPNEMLKNIMLKQVICVTTTTKRDHIVRLFKRYDFTALPVTNEDGVLVGIITFDHMVDALIQEASDDYGKFSTASKEIDFNTKPFNAAIRRLPWLVILLFIGLISGSIISKFEGTLEKVVALAFFMPLIAGMTGNTGTQSLAVVVRGLAENEIDAKTVMKLIFREFRVSLIIGVSCGLLISIIAFIWQGNIYLGLVVGCSLLLTLILGTMAGTVIPLILYKCKLDPAVASGPLITTVNDIFSLITYFSIASFFLSKLT</sequence>
<dbReference type="Pfam" id="PF03448">
    <property type="entry name" value="MgtE_N"/>
    <property type="match status" value="1"/>
</dbReference>
<gene>
    <name evidence="11" type="primary">mgtE</name>
    <name evidence="11" type="ORF">KHA97_23200</name>
</gene>
<feature type="transmembrane region" description="Helical" evidence="9">
    <location>
        <begin position="360"/>
        <end position="381"/>
    </location>
</feature>
<evidence type="ECO:0000256" key="4">
    <source>
        <dbReference type="ARBA" id="ARBA00022692"/>
    </source>
</evidence>
<dbReference type="InterPro" id="IPR000644">
    <property type="entry name" value="CBS_dom"/>
</dbReference>
<feature type="transmembrane region" description="Helical" evidence="9">
    <location>
        <begin position="426"/>
        <end position="448"/>
    </location>
</feature>
<dbReference type="SUPFAM" id="SSF158791">
    <property type="entry name" value="MgtE N-terminal domain-like"/>
    <property type="match status" value="1"/>
</dbReference>
<comment type="caution">
    <text evidence="11">The sequence shown here is derived from an EMBL/GenBank/DDBJ whole genome shotgun (WGS) entry which is preliminary data.</text>
</comment>
<dbReference type="Gene3D" id="1.10.357.20">
    <property type="entry name" value="SLC41 divalent cation transporters, integral membrane domain"/>
    <property type="match status" value="1"/>
</dbReference>
<feature type="transmembrane region" description="Helical" evidence="9">
    <location>
        <begin position="286"/>
        <end position="303"/>
    </location>
</feature>
<keyword evidence="9" id="KW-1003">Cell membrane</keyword>
<accession>A0A942TKH5</accession>
<dbReference type="InterPro" id="IPR046342">
    <property type="entry name" value="CBS_dom_sf"/>
</dbReference>
<dbReference type="Gene3D" id="1.25.60.10">
    <property type="entry name" value="MgtE N-terminal domain-like"/>
    <property type="match status" value="1"/>
</dbReference>
<feature type="transmembrane region" description="Helical" evidence="9">
    <location>
        <begin position="387"/>
        <end position="414"/>
    </location>
</feature>
<evidence type="ECO:0000313" key="12">
    <source>
        <dbReference type="Proteomes" id="UP000681414"/>
    </source>
</evidence>
<dbReference type="CDD" id="cd04606">
    <property type="entry name" value="CBS_pair_Mg_transporter"/>
    <property type="match status" value="1"/>
</dbReference>
<dbReference type="InterPro" id="IPR006668">
    <property type="entry name" value="Mg_transptr_MgtE_intracell_dom"/>
</dbReference>
<reference evidence="11 12" key="1">
    <citation type="submission" date="2021-05" db="EMBL/GenBank/DDBJ databases">
        <title>Novel Bacillus species.</title>
        <authorList>
            <person name="Liu G."/>
        </authorList>
    </citation>
    <scope>NUCLEOTIDE SEQUENCE [LARGE SCALE GENOMIC DNA]</scope>
    <source>
        <strain evidence="12">FJAT-49780</strain>
    </source>
</reference>